<evidence type="ECO:0000259" key="4">
    <source>
        <dbReference type="PROSITE" id="PS50043"/>
    </source>
</evidence>
<dbReference type="SMART" id="SM00421">
    <property type="entry name" value="HTH_LUXR"/>
    <property type="match status" value="1"/>
</dbReference>
<dbReference type="Gene3D" id="3.40.50.300">
    <property type="entry name" value="P-loop containing nucleotide triphosphate hydrolases"/>
    <property type="match status" value="1"/>
</dbReference>
<feature type="domain" description="HTH luxR-type" evidence="4">
    <location>
        <begin position="829"/>
        <end position="894"/>
    </location>
</feature>
<dbReference type="Pfam" id="PF25873">
    <property type="entry name" value="WHD_MalT"/>
    <property type="match status" value="1"/>
</dbReference>
<sequence>MIAHKLFAPAGTPGAVRRDAILQRILGRNSPRVVLLQAPAGHGKTTLLQQAWSACDAQGMRCGWLTFDEADNDITRFAAHMQALVDTVASREDAQDIPTQARGRTQHADWLTTQLVAIGRPVALFLDEFQTLSNRPVLSFFRNLFESVPAEVRIFVGTRTLPRVGLSRLEVNNRAMVIRPADLCFSRDEVVRFFQDVSDLGMRPEETAAIHDRTEGWPAAVQLYRLSLAQPSVRESLRDIADFRPRPLADYLADNVLQLQTPAVQQFLLQSSLLTRLSAPLCNAVLERDDAQRMLQALESAGLFLRSLDAEGYWFKYHTLFSSFLADQLQEQDPEAARRIHERAARWFHDHGLHEEAIHHALASGDADFGARILDSWTTMLIAEGNLMTVERWSERIPARQLRANPDLVVKIVWALTFLRRHRKLAPLLAMIEDIPATERARMQTHPAVVLSMAAVVRDDIQEAADIVATMDVRDSQVEGFHAFELGAAANLEGYLAMTRGEFESAREILSLARAHSDRGDATFSWGYSVGTAAMNLLLQGQTQDAIGMFRQCLDEPRVQVDDSFASAAIVACYVHALYEVDDIDTALDQFRRYHDVIADAALLDYLALAYFSAARIHDSRGDGKRATTVLEEAETLGHASRWPRLLRLVGWERVRRALAADEVDHARRIAAAIQAEPAPLPTGWLPFAEDTAGEAIGRIRLGLREANPEAAMRLISTEQSAAAAQRRTRRQIKLHILEAIGHRRLDNANAAHRSLRRALNLAAPAGLVRTFLEEGPAVIDLLRSDLAILTSSAGVEGAEGPVQQFVVRILATAGVVDADAVRTPAGDPHRPLEPLTERESEILQLLANGASNKDIARHVFVSENTVKFHLKNIYSKLGVNSRVQAISAARHMQLL</sequence>
<accession>A0ABU3B4N7</accession>
<dbReference type="SUPFAM" id="SSF48452">
    <property type="entry name" value="TPR-like"/>
    <property type="match status" value="1"/>
</dbReference>
<dbReference type="InterPro" id="IPR059106">
    <property type="entry name" value="WHD_MalT"/>
</dbReference>
<keyword evidence="3" id="KW-0804">Transcription</keyword>
<name>A0ABU3B4N7_9GAMM</name>
<evidence type="ECO:0000256" key="2">
    <source>
        <dbReference type="ARBA" id="ARBA00023125"/>
    </source>
</evidence>
<dbReference type="RefSeq" id="WP_311656741.1">
    <property type="nucleotide sequence ID" value="NZ_JAVRHY010000001.1"/>
</dbReference>
<dbReference type="InterPro" id="IPR000792">
    <property type="entry name" value="Tscrpt_reg_LuxR_C"/>
</dbReference>
<protein>
    <submittedName>
        <fullName evidence="5">LuxR C-terminal-related transcriptional regulator</fullName>
    </submittedName>
</protein>
<dbReference type="InterPro" id="IPR011990">
    <property type="entry name" value="TPR-like_helical_dom_sf"/>
</dbReference>
<dbReference type="PRINTS" id="PR00038">
    <property type="entry name" value="HTHLUXR"/>
</dbReference>
<dbReference type="Gene3D" id="1.25.40.10">
    <property type="entry name" value="Tetratricopeptide repeat domain"/>
    <property type="match status" value="1"/>
</dbReference>
<gene>
    <name evidence="5" type="ORF">RM531_01460</name>
</gene>
<dbReference type="SUPFAM" id="SSF52540">
    <property type="entry name" value="P-loop containing nucleoside triphosphate hydrolases"/>
    <property type="match status" value="1"/>
</dbReference>
<evidence type="ECO:0000313" key="6">
    <source>
        <dbReference type="Proteomes" id="UP001259982"/>
    </source>
</evidence>
<dbReference type="InterPro" id="IPR016032">
    <property type="entry name" value="Sig_transdc_resp-reg_C-effctor"/>
</dbReference>
<comment type="caution">
    <text evidence="5">The sequence shown here is derived from an EMBL/GenBank/DDBJ whole genome shotgun (WGS) entry which is preliminary data.</text>
</comment>
<dbReference type="EMBL" id="JAVRHY010000001">
    <property type="protein sequence ID" value="MDT0617133.1"/>
    <property type="molecule type" value="Genomic_DNA"/>
</dbReference>
<keyword evidence="1" id="KW-0805">Transcription regulation</keyword>
<organism evidence="5 6">
    <name type="scientific">Spectribacter acetivorans</name>
    <dbReference type="NCBI Taxonomy" id="3075603"/>
    <lineage>
        <taxon>Bacteria</taxon>
        <taxon>Pseudomonadati</taxon>
        <taxon>Pseudomonadota</taxon>
        <taxon>Gammaproteobacteria</taxon>
        <taxon>Salinisphaerales</taxon>
        <taxon>Salinisphaeraceae</taxon>
        <taxon>Spectribacter</taxon>
    </lineage>
</organism>
<dbReference type="PROSITE" id="PS00622">
    <property type="entry name" value="HTH_LUXR_1"/>
    <property type="match status" value="1"/>
</dbReference>
<proteinExistence type="predicted"/>
<dbReference type="Proteomes" id="UP001259982">
    <property type="component" value="Unassembled WGS sequence"/>
</dbReference>
<dbReference type="Pfam" id="PF00196">
    <property type="entry name" value="GerE"/>
    <property type="match status" value="1"/>
</dbReference>
<dbReference type="InterPro" id="IPR036388">
    <property type="entry name" value="WH-like_DNA-bd_sf"/>
</dbReference>
<dbReference type="Gene3D" id="1.10.10.10">
    <property type="entry name" value="Winged helix-like DNA-binding domain superfamily/Winged helix DNA-binding domain"/>
    <property type="match status" value="1"/>
</dbReference>
<dbReference type="InterPro" id="IPR027417">
    <property type="entry name" value="P-loop_NTPase"/>
</dbReference>
<evidence type="ECO:0000256" key="1">
    <source>
        <dbReference type="ARBA" id="ARBA00023015"/>
    </source>
</evidence>
<dbReference type="PANTHER" id="PTHR44688:SF16">
    <property type="entry name" value="DNA-BINDING TRANSCRIPTIONAL ACTIVATOR DEVR_DOSR"/>
    <property type="match status" value="1"/>
</dbReference>
<dbReference type="PANTHER" id="PTHR44688">
    <property type="entry name" value="DNA-BINDING TRANSCRIPTIONAL ACTIVATOR DEVR_DOSR"/>
    <property type="match status" value="1"/>
</dbReference>
<evidence type="ECO:0000256" key="3">
    <source>
        <dbReference type="ARBA" id="ARBA00023163"/>
    </source>
</evidence>
<dbReference type="CDD" id="cd06170">
    <property type="entry name" value="LuxR_C_like"/>
    <property type="match status" value="1"/>
</dbReference>
<dbReference type="InterPro" id="IPR041617">
    <property type="entry name" value="TPR_MalT"/>
</dbReference>
<dbReference type="PROSITE" id="PS50043">
    <property type="entry name" value="HTH_LUXR_2"/>
    <property type="match status" value="1"/>
</dbReference>
<dbReference type="SUPFAM" id="SSF46894">
    <property type="entry name" value="C-terminal effector domain of the bipartite response regulators"/>
    <property type="match status" value="1"/>
</dbReference>
<dbReference type="Pfam" id="PF17874">
    <property type="entry name" value="TPR_MalT"/>
    <property type="match status" value="1"/>
</dbReference>
<evidence type="ECO:0000313" key="5">
    <source>
        <dbReference type="EMBL" id="MDT0617133.1"/>
    </source>
</evidence>
<keyword evidence="6" id="KW-1185">Reference proteome</keyword>
<keyword evidence="2" id="KW-0238">DNA-binding</keyword>
<reference evidence="5 6" key="1">
    <citation type="submission" date="2023-09" db="EMBL/GenBank/DDBJ databases">
        <authorList>
            <person name="Rey-Velasco X."/>
        </authorList>
    </citation>
    <scope>NUCLEOTIDE SEQUENCE [LARGE SCALE GENOMIC DNA]</scope>
    <source>
        <strain evidence="5 6">P385</strain>
    </source>
</reference>